<feature type="compositionally biased region" description="Basic and acidic residues" evidence="1">
    <location>
        <begin position="736"/>
        <end position="752"/>
    </location>
</feature>
<sequence>MRGDNEELYTRALRCINSNQLAEAESTLGEALAVAEESYGPKHAETAQCLMMLGIVLEKEGKLAAAEAKLRRCANIRKELFGEDSSVFGITLNVLASTVAAQGGEKLEEGENLFKKCVDHAERVLGHVHANTAVAYLQLGRTQVMGEKMEEAERSLRTCVEIRTEALGRNHPETINALGTYSEVLRKLAKTEEADEIDREMQDLQAIQSFNVFEGDRGRPVEHSGPKQQISVNASGYEPVVEVSDIVRAAELDNKDRWGFQYDDQMAARLKDYERNFFAAKRARREARFEKALKRYGRVEDIPPEELKEFGRKGFPDRHRIEVWEYRLEVEAVRSRHERDFYETLLRKDLPAKIGKVIEVDLRRTFPHHPAFQEDNVVERLRNILWAFAAFHPDVGYCQGMNFIAATMMMVVFDGAVTEEDPNGEKEQLSFWFLSQFITSDRGLHNSGYYQPGMVALLTDMYAFDCLSGRKASNAHRHLEECGIQDMSWICVEWFQTAYSTVFSFDTVLRIWDPIMTEGWKVLFRVGVAIFKIFEMSFEEIMQDHKKMTAKFVDHNRLMKVAFYGLGVVKRSDIGQYRRAAPRHNPSKPTRSTSANLMSIDECAVTRDTGRSSGGVEHEELVVPGVQENRLAVYEDSRAKRDAEWRAEAAENSVDDEGPTTSFRRRKVASDLYDFEGSFLTNPVAHRKGRGGADLPLRPVASEPNMMMNGEFELPLGNGEAEPGLYETRVSFRNAESHRRSLVAEKPYRGEEGTPSCITSSSLPLPS</sequence>
<dbReference type="GO" id="GO:0031267">
    <property type="term" value="F:small GTPase binding"/>
    <property type="evidence" value="ECO:0007669"/>
    <property type="project" value="TreeGrafter"/>
</dbReference>
<name>A0A7J6QXB5_PEROL</name>
<gene>
    <name evidence="3" type="ORF">FOZ62_024003</name>
</gene>
<comment type="caution">
    <text evidence="3">The sequence shown here is derived from an EMBL/GenBank/DDBJ whole genome shotgun (WGS) entry which is preliminary data.</text>
</comment>
<reference evidence="3 4" key="1">
    <citation type="submission" date="2020-04" db="EMBL/GenBank/DDBJ databases">
        <title>Perkinsus olseni comparative genomics.</title>
        <authorList>
            <person name="Bogema D.R."/>
        </authorList>
    </citation>
    <scope>NUCLEOTIDE SEQUENCE [LARGE SCALE GENOMIC DNA]</scope>
    <source>
        <strain evidence="3">ATCC PRA-205</strain>
    </source>
</reference>
<organism evidence="3 4">
    <name type="scientific">Perkinsus olseni</name>
    <name type="common">Perkinsus atlanticus</name>
    <dbReference type="NCBI Taxonomy" id="32597"/>
    <lineage>
        <taxon>Eukaryota</taxon>
        <taxon>Sar</taxon>
        <taxon>Alveolata</taxon>
        <taxon>Perkinsozoa</taxon>
        <taxon>Perkinsea</taxon>
        <taxon>Perkinsida</taxon>
        <taxon>Perkinsidae</taxon>
        <taxon>Perkinsus</taxon>
    </lineage>
</organism>
<dbReference type="InterPro" id="IPR000195">
    <property type="entry name" value="Rab-GAP-TBC_dom"/>
</dbReference>
<feature type="compositionally biased region" description="Polar residues" evidence="1">
    <location>
        <begin position="756"/>
        <end position="767"/>
    </location>
</feature>
<protein>
    <recommendedName>
        <fullName evidence="2">Rab-GAP TBC domain-containing protein</fullName>
    </recommendedName>
</protein>
<evidence type="ECO:0000313" key="3">
    <source>
        <dbReference type="EMBL" id="KAF4713018.1"/>
    </source>
</evidence>
<dbReference type="PANTHER" id="PTHR47219:SF9">
    <property type="entry name" value="GTPASE ACTIVATING PROTEIN AND CENTROSOME-ASSOCIATED, ISOFORM B"/>
    <property type="match status" value="1"/>
</dbReference>
<dbReference type="PANTHER" id="PTHR47219">
    <property type="entry name" value="RAB GTPASE-ACTIVATING PROTEIN 1-LIKE"/>
    <property type="match status" value="1"/>
</dbReference>
<accession>A0A7J6QXB5</accession>
<dbReference type="SUPFAM" id="SSF48452">
    <property type="entry name" value="TPR-like"/>
    <property type="match status" value="1"/>
</dbReference>
<dbReference type="InterPro" id="IPR035969">
    <property type="entry name" value="Rab-GAP_TBC_sf"/>
</dbReference>
<feature type="domain" description="Rab-GAP TBC" evidence="2">
    <location>
        <begin position="314"/>
        <end position="519"/>
    </location>
</feature>
<dbReference type="AlphaFoldDB" id="A0A7J6QXB5"/>
<proteinExistence type="predicted"/>
<dbReference type="SMART" id="SM00164">
    <property type="entry name" value="TBC"/>
    <property type="match status" value="1"/>
</dbReference>
<dbReference type="Pfam" id="PF13424">
    <property type="entry name" value="TPR_12"/>
    <property type="match status" value="2"/>
</dbReference>
<feature type="region of interest" description="Disordered" evidence="1">
    <location>
        <begin position="736"/>
        <end position="767"/>
    </location>
</feature>
<dbReference type="PROSITE" id="PS50086">
    <property type="entry name" value="TBC_RABGAP"/>
    <property type="match status" value="1"/>
</dbReference>
<dbReference type="GO" id="GO:0005096">
    <property type="term" value="F:GTPase activator activity"/>
    <property type="evidence" value="ECO:0007669"/>
    <property type="project" value="TreeGrafter"/>
</dbReference>
<dbReference type="SUPFAM" id="SSF47923">
    <property type="entry name" value="Ypt/Rab-GAP domain of gyp1p"/>
    <property type="match status" value="2"/>
</dbReference>
<dbReference type="InterPro" id="IPR050302">
    <property type="entry name" value="Rab_GAP_TBC_domain"/>
</dbReference>
<dbReference type="Gene3D" id="1.10.472.80">
    <property type="entry name" value="Ypt/Rab-GAP domain of gyp1p, domain 3"/>
    <property type="match status" value="1"/>
</dbReference>
<dbReference type="Pfam" id="PF00566">
    <property type="entry name" value="RabGAP-TBC"/>
    <property type="match status" value="1"/>
</dbReference>
<evidence type="ECO:0000313" key="4">
    <source>
        <dbReference type="Proteomes" id="UP000574390"/>
    </source>
</evidence>
<dbReference type="EMBL" id="JABANM010026417">
    <property type="protein sequence ID" value="KAF4713018.1"/>
    <property type="molecule type" value="Genomic_DNA"/>
</dbReference>
<evidence type="ECO:0000256" key="1">
    <source>
        <dbReference type="SAM" id="MobiDB-lite"/>
    </source>
</evidence>
<dbReference type="InterPro" id="IPR011990">
    <property type="entry name" value="TPR-like_helical_dom_sf"/>
</dbReference>
<dbReference type="Gene3D" id="1.10.8.270">
    <property type="entry name" value="putative rabgap domain of human tbc1 domain family member 14 like domains"/>
    <property type="match status" value="1"/>
</dbReference>
<dbReference type="Gene3D" id="1.25.40.10">
    <property type="entry name" value="Tetratricopeptide repeat domain"/>
    <property type="match status" value="1"/>
</dbReference>
<evidence type="ECO:0000259" key="2">
    <source>
        <dbReference type="PROSITE" id="PS50086"/>
    </source>
</evidence>
<dbReference type="Proteomes" id="UP000574390">
    <property type="component" value="Unassembled WGS sequence"/>
</dbReference>